<protein>
    <submittedName>
        <fullName evidence="7">TSA: Wollemia nobilis Ref_Wollemi_Transcript_28707_1260 transcribed RNA sequence</fullName>
    </submittedName>
</protein>
<dbReference type="Pfam" id="PF05890">
    <property type="entry name" value="Ebp2"/>
    <property type="match status" value="1"/>
</dbReference>
<evidence type="ECO:0000256" key="1">
    <source>
        <dbReference type="ARBA" id="ARBA00004604"/>
    </source>
</evidence>
<evidence type="ECO:0000256" key="5">
    <source>
        <dbReference type="ARBA" id="ARBA00023242"/>
    </source>
</evidence>
<reference evidence="7" key="1">
    <citation type="submission" date="2015-02" db="EMBL/GenBank/DDBJ databases">
        <title>A transcriptome of Wollemia nobilis - a relic of Gondwana.</title>
        <authorList>
            <person name="Chia J.Y."/>
            <person name="Leong Y.S."/>
            <person name="Abdul Karim S."/>
            <person name="Wan Azmi N."/>
            <person name="Hercus R."/>
            <person name="Croft L."/>
        </authorList>
    </citation>
    <scope>NUCLEOTIDE SEQUENCE</scope>
    <source>
        <strain evidence="7">MaeBrown</strain>
        <tissue evidence="7">Leaf</tissue>
    </source>
</reference>
<keyword evidence="3" id="KW-0690">Ribosome biogenesis</keyword>
<feature type="compositionally biased region" description="Basic and acidic residues" evidence="6">
    <location>
        <begin position="40"/>
        <end position="49"/>
    </location>
</feature>
<feature type="compositionally biased region" description="Polar residues" evidence="6">
    <location>
        <begin position="275"/>
        <end position="288"/>
    </location>
</feature>
<feature type="compositionally biased region" description="Acidic residues" evidence="6">
    <location>
        <begin position="15"/>
        <end position="39"/>
    </location>
</feature>
<dbReference type="PANTHER" id="PTHR13028:SF0">
    <property type="entry name" value="RRNA-PROCESSING PROTEIN EBP2-RELATED"/>
    <property type="match status" value="1"/>
</dbReference>
<evidence type="ECO:0000313" key="7">
    <source>
        <dbReference type="EMBL" id="JAG85363.1"/>
    </source>
</evidence>
<comment type="subcellular location">
    <subcellularLocation>
        <location evidence="1">Nucleus</location>
        <location evidence="1">Nucleolus</location>
    </subcellularLocation>
</comment>
<keyword evidence="4" id="KW-0175">Coiled coil</keyword>
<feature type="region of interest" description="Disordered" evidence="6">
    <location>
        <begin position="1"/>
        <end position="49"/>
    </location>
</feature>
<dbReference type="EMBL" id="GCHU01028488">
    <property type="protein sequence ID" value="JAG85363.1"/>
    <property type="molecule type" value="Transcribed_RNA"/>
</dbReference>
<keyword evidence="5" id="KW-0539">Nucleus</keyword>
<dbReference type="AlphaFoldDB" id="A0A0C9S3M1"/>
<evidence type="ECO:0000256" key="4">
    <source>
        <dbReference type="ARBA" id="ARBA00023054"/>
    </source>
</evidence>
<dbReference type="GO" id="GO:0034399">
    <property type="term" value="C:nuclear periphery"/>
    <property type="evidence" value="ECO:0007669"/>
    <property type="project" value="TreeGrafter"/>
</dbReference>
<dbReference type="PANTHER" id="PTHR13028">
    <property type="entry name" value="RRNA PROCESSING PROTEIN EBNA1-BINDING PROTEIN-RELATED"/>
    <property type="match status" value="1"/>
</dbReference>
<dbReference type="InterPro" id="IPR008610">
    <property type="entry name" value="Ebp2"/>
</dbReference>
<accession>A0A0C9S3M1</accession>
<organism evidence="7">
    <name type="scientific">Wollemia nobilis</name>
    <dbReference type="NCBI Taxonomy" id="56998"/>
    <lineage>
        <taxon>Eukaryota</taxon>
        <taxon>Viridiplantae</taxon>
        <taxon>Streptophyta</taxon>
        <taxon>Embryophyta</taxon>
        <taxon>Tracheophyta</taxon>
        <taxon>Spermatophyta</taxon>
        <taxon>Pinopsida</taxon>
        <taxon>Pinidae</taxon>
        <taxon>Conifers II</taxon>
        <taxon>Araucariales</taxon>
        <taxon>Araucariaceae</taxon>
        <taxon>Wollemia</taxon>
    </lineage>
</organism>
<sequence>MAGLKDQAFSSKGSEEEEEDYSEEEEDYSEEDSDDDEQEDVRAKEPRKDAVYNTVGLHEKLEEIGWTDNIDWIEKLCIDYQREDGGEIDANDDLVREMAFYTQGLEGTREAFAKLQDLKIPFLRPPDYYAEMVKVDSHMLKVKDKLLFQKQKIEEAEERKKAREAKKISKAVQAEKLKERAKQKKQDIEAVKKWRKMRQSSGFKEGRDEMPLDLEGGQGGIGFRKSKQMRPGVSPGDRSGGKGKSPAGKGNRGGKNRQFKNAKFGSGGPKRMRKQNTAESTADVSSFNKFGAKRKKSRRD</sequence>
<comment type="similarity">
    <text evidence="2">Belongs to the EBP2 family.</text>
</comment>
<feature type="region of interest" description="Disordered" evidence="6">
    <location>
        <begin position="175"/>
        <end position="300"/>
    </location>
</feature>
<evidence type="ECO:0000256" key="2">
    <source>
        <dbReference type="ARBA" id="ARBA00007336"/>
    </source>
</evidence>
<evidence type="ECO:0000256" key="3">
    <source>
        <dbReference type="ARBA" id="ARBA00022517"/>
    </source>
</evidence>
<dbReference type="GO" id="GO:0005730">
    <property type="term" value="C:nucleolus"/>
    <property type="evidence" value="ECO:0007669"/>
    <property type="project" value="UniProtKB-SubCell"/>
</dbReference>
<dbReference type="GO" id="GO:0030687">
    <property type="term" value="C:preribosome, large subunit precursor"/>
    <property type="evidence" value="ECO:0007669"/>
    <property type="project" value="TreeGrafter"/>
</dbReference>
<evidence type="ECO:0000256" key="6">
    <source>
        <dbReference type="SAM" id="MobiDB-lite"/>
    </source>
</evidence>
<feature type="compositionally biased region" description="Basic and acidic residues" evidence="6">
    <location>
        <begin position="175"/>
        <end position="192"/>
    </location>
</feature>
<dbReference type="GO" id="GO:0042273">
    <property type="term" value="P:ribosomal large subunit biogenesis"/>
    <property type="evidence" value="ECO:0007669"/>
    <property type="project" value="TreeGrafter"/>
</dbReference>
<proteinExistence type="inferred from homology"/>
<name>A0A0C9S3M1_9CONI</name>
<feature type="compositionally biased region" description="Basic residues" evidence="6">
    <location>
        <begin position="291"/>
        <end position="300"/>
    </location>
</feature>
<dbReference type="GO" id="GO:0006364">
    <property type="term" value="P:rRNA processing"/>
    <property type="evidence" value="ECO:0007669"/>
    <property type="project" value="TreeGrafter"/>
</dbReference>